<evidence type="ECO:0000313" key="2">
    <source>
        <dbReference type="EMBL" id="KAF7306495.1"/>
    </source>
</evidence>
<dbReference type="EMBL" id="JACAZF010000004">
    <property type="protein sequence ID" value="KAF7306495.1"/>
    <property type="molecule type" value="Genomic_DNA"/>
</dbReference>
<evidence type="ECO:0000256" key="1">
    <source>
        <dbReference type="SAM" id="MobiDB-lite"/>
    </source>
</evidence>
<dbReference type="GeneID" id="59343738"/>
<organism evidence="2 3">
    <name type="scientific">Mycena indigotica</name>
    <dbReference type="NCBI Taxonomy" id="2126181"/>
    <lineage>
        <taxon>Eukaryota</taxon>
        <taxon>Fungi</taxon>
        <taxon>Dikarya</taxon>
        <taxon>Basidiomycota</taxon>
        <taxon>Agaricomycotina</taxon>
        <taxon>Agaricomycetes</taxon>
        <taxon>Agaricomycetidae</taxon>
        <taxon>Agaricales</taxon>
        <taxon>Marasmiineae</taxon>
        <taxon>Mycenaceae</taxon>
        <taxon>Mycena</taxon>
    </lineage>
</organism>
<feature type="region of interest" description="Disordered" evidence="1">
    <location>
        <begin position="378"/>
        <end position="412"/>
    </location>
</feature>
<evidence type="ECO:0000313" key="3">
    <source>
        <dbReference type="Proteomes" id="UP000636479"/>
    </source>
</evidence>
<name>A0A8H6SWN2_9AGAR</name>
<proteinExistence type="predicted"/>
<feature type="compositionally biased region" description="Low complexity" evidence="1">
    <location>
        <begin position="252"/>
        <end position="261"/>
    </location>
</feature>
<feature type="compositionally biased region" description="Basic and acidic residues" evidence="1">
    <location>
        <begin position="207"/>
        <end position="216"/>
    </location>
</feature>
<keyword evidence="3" id="KW-1185">Reference proteome</keyword>
<dbReference type="RefSeq" id="XP_037221514.1">
    <property type="nucleotide sequence ID" value="XM_037361222.1"/>
</dbReference>
<protein>
    <submittedName>
        <fullName evidence="2">Uncharacterized protein</fullName>
    </submittedName>
</protein>
<feature type="region of interest" description="Disordered" evidence="1">
    <location>
        <begin position="521"/>
        <end position="543"/>
    </location>
</feature>
<feature type="region of interest" description="Disordered" evidence="1">
    <location>
        <begin position="42"/>
        <end position="126"/>
    </location>
</feature>
<dbReference type="AlphaFoldDB" id="A0A8H6SWN2"/>
<dbReference type="Proteomes" id="UP000636479">
    <property type="component" value="Unassembled WGS sequence"/>
</dbReference>
<sequence length="543" mass="60938">MSPNLEETSRQIVESSQQSLRAASTALQAAYRRIRQIRRSLDLSNDSMPSPDPMGPNHSALLLTASPIEDEGSDAEDGIDFSDRQARDYPPFSWSDHQPVPPPPPRSRGLQLPSPSPSTSEPLYMPLRFGLGSHAPPRNQSIMDDAATLLGRNVAQREAAGPSSRPLVDPGFEHEMVQWRNITRRTDPGTSASRVDALSRSELMRNARSLDTEPPHPRQQLANISTNVPHAWPPRNRWRVYRPNETRQGSNSVQSPSSAQPRPRPPPTDRLSLLSNFSTMQNLATPTSTLSRDRPLLFEEPQSYINSRRGSREMFESPAERNYFIHRRLNADGDELVHNINLDWDDDDPLNWIMPMNHMNHPPNPRRRRQRYRITNTRDLIPTPPSPEPRRRGWARLDQDGNAIPSDEEEELERERAEYRVRAMQQTREANPDAWSLATRPTVSHDEDGQLSRVPRVHLNAGPGVVLPPRTGYGSVLDSVLAVDNRRSRASRVRNIPTDVPYGSAEPFVVNPLPMPLPLNKGKGKAVNGPGMRVSSGAAFAGR</sequence>
<dbReference type="OrthoDB" id="2649166at2759"/>
<accession>A0A8H6SWN2</accession>
<feature type="compositionally biased region" description="Low complexity" evidence="1">
    <location>
        <begin position="107"/>
        <end position="122"/>
    </location>
</feature>
<gene>
    <name evidence="2" type="ORF">MIND_00440800</name>
</gene>
<comment type="caution">
    <text evidence="2">The sequence shown here is derived from an EMBL/GenBank/DDBJ whole genome shotgun (WGS) entry which is preliminary data.</text>
</comment>
<feature type="compositionally biased region" description="Acidic residues" evidence="1">
    <location>
        <begin position="68"/>
        <end position="80"/>
    </location>
</feature>
<feature type="region of interest" description="Disordered" evidence="1">
    <location>
        <begin position="207"/>
        <end position="271"/>
    </location>
</feature>
<reference evidence="2" key="1">
    <citation type="submission" date="2020-05" db="EMBL/GenBank/DDBJ databases">
        <title>Mycena genomes resolve the evolution of fungal bioluminescence.</title>
        <authorList>
            <person name="Tsai I.J."/>
        </authorList>
    </citation>
    <scope>NUCLEOTIDE SEQUENCE</scope>
    <source>
        <strain evidence="2">171206Taipei</strain>
    </source>
</reference>
<feature type="compositionally biased region" description="Basic and acidic residues" evidence="1">
    <location>
        <begin position="388"/>
        <end position="399"/>
    </location>
</feature>